<evidence type="ECO:0000313" key="3">
    <source>
        <dbReference type="Proteomes" id="UP000054563"/>
    </source>
</evidence>
<proteinExistence type="predicted"/>
<dbReference type="VEuPathDB" id="FungiDB:CIHG_02302"/>
<protein>
    <submittedName>
        <fullName evidence="2">Uncharacterized protein</fullName>
    </submittedName>
</protein>
<organism evidence="2 3">
    <name type="scientific">Coccidioides immitis H538.4</name>
    <dbReference type="NCBI Taxonomy" id="396776"/>
    <lineage>
        <taxon>Eukaryota</taxon>
        <taxon>Fungi</taxon>
        <taxon>Dikarya</taxon>
        <taxon>Ascomycota</taxon>
        <taxon>Pezizomycotina</taxon>
        <taxon>Eurotiomycetes</taxon>
        <taxon>Eurotiomycetidae</taxon>
        <taxon>Onygenales</taxon>
        <taxon>Onygenaceae</taxon>
        <taxon>Coccidioides</taxon>
    </lineage>
</organism>
<evidence type="ECO:0000313" key="2">
    <source>
        <dbReference type="EMBL" id="KMU84518.1"/>
    </source>
</evidence>
<gene>
    <name evidence="2" type="ORF">CIHG_02302</name>
</gene>
<dbReference type="Proteomes" id="UP000054563">
    <property type="component" value="Unassembled WGS sequence"/>
</dbReference>
<sequence length="124" mass="14435">MSNNPMKTERTILVFKYREATLFGTFPFDSNELTVGNRPFPVMLFSQAFVALFLASTAFTAPLTIPGQETDGLNWIKREDRENDDAHPLNWIKREDQENDDAHPLNWIKREDQENDDAHPLNWI</sequence>
<feature type="region of interest" description="Disordered" evidence="1">
    <location>
        <begin position="102"/>
        <end position="124"/>
    </location>
</feature>
<dbReference type="EMBL" id="DS016985">
    <property type="protein sequence ID" value="KMU84518.1"/>
    <property type="molecule type" value="Genomic_DNA"/>
</dbReference>
<dbReference type="AlphaFoldDB" id="A0A0J8UBM3"/>
<name>A0A0J8UBM3_COCIT</name>
<accession>A0A0J8UBM3</accession>
<reference evidence="3" key="1">
    <citation type="journal article" date="2010" name="Genome Res.">
        <title>Population genomic sequencing of Coccidioides fungi reveals recent hybridization and transposon control.</title>
        <authorList>
            <person name="Neafsey D.E."/>
            <person name="Barker B.M."/>
            <person name="Sharpton T.J."/>
            <person name="Stajich J.E."/>
            <person name="Park D.J."/>
            <person name="Whiston E."/>
            <person name="Hung C.-Y."/>
            <person name="McMahan C."/>
            <person name="White J."/>
            <person name="Sykes S."/>
            <person name="Heiman D."/>
            <person name="Young S."/>
            <person name="Zeng Q."/>
            <person name="Abouelleil A."/>
            <person name="Aftuck L."/>
            <person name="Bessette D."/>
            <person name="Brown A."/>
            <person name="FitzGerald M."/>
            <person name="Lui A."/>
            <person name="Macdonald J.P."/>
            <person name="Priest M."/>
            <person name="Orbach M.J."/>
            <person name="Galgiani J.N."/>
            <person name="Kirkland T.N."/>
            <person name="Cole G.T."/>
            <person name="Birren B.W."/>
            <person name="Henn M.R."/>
            <person name="Taylor J.W."/>
            <person name="Rounsley S.D."/>
        </authorList>
    </citation>
    <scope>NUCLEOTIDE SEQUENCE [LARGE SCALE GENOMIC DNA]</scope>
    <source>
        <strain evidence="3">H538.4</strain>
    </source>
</reference>
<evidence type="ECO:0000256" key="1">
    <source>
        <dbReference type="SAM" id="MobiDB-lite"/>
    </source>
</evidence>